<name>A0A1F5G4D3_9BACT</name>
<dbReference type="Proteomes" id="UP000179102">
    <property type="component" value="Unassembled WGS sequence"/>
</dbReference>
<feature type="region of interest" description="Disordered" evidence="1">
    <location>
        <begin position="1"/>
        <end position="26"/>
    </location>
</feature>
<dbReference type="EMBL" id="MFAZ01000033">
    <property type="protein sequence ID" value="OGD86736.1"/>
    <property type="molecule type" value="Genomic_DNA"/>
</dbReference>
<proteinExistence type="predicted"/>
<dbReference type="STRING" id="1797711.A2870_02755"/>
<gene>
    <name evidence="2" type="ORF">A2870_02755</name>
</gene>
<dbReference type="AlphaFoldDB" id="A0A1F5G4D3"/>
<sequence length="69" mass="7546">MPQSQETPDMTPEAPAQIDEIRTQKPPTIVEKLKDFLGNLGKAADRVESLGVYSPPQTQPKEPKSDKAA</sequence>
<accession>A0A1F5G4D3</accession>
<evidence type="ECO:0000313" key="3">
    <source>
        <dbReference type="Proteomes" id="UP000179102"/>
    </source>
</evidence>
<comment type="caution">
    <text evidence="2">The sequence shown here is derived from an EMBL/GenBank/DDBJ whole genome shotgun (WGS) entry which is preliminary data.</text>
</comment>
<evidence type="ECO:0000313" key="2">
    <source>
        <dbReference type="EMBL" id="OGD86736.1"/>
    </source>
</evidence>
<evidence type="ECO:0000256" key="1">
    <source>
        <dbReference type="SAM" id="MobiDB-lite"/>
    </source>
</evidence>
<feature type="region of interest" description="Disordered" evidence="1">
    <location>
        <begin position="50"/>
        <end position="69"/>
    </location>
</feature>
<organism evidence="2 3">
    <name type="scientific">Candidatus Curtissbacteria bacterium RIFCSPHIGHO2_01_FULL_41_11</name>
    <dbReference type="NCBI Taxonomy" id="1797711"/>
    <lineage>
        <taxon>Bacteria</taxon>
        <taxon>Candidatus Curtissiibacteriota</taxon>
    </lineage>
</organism>
<protein>
    <submittedName>
        <fullName evidence="2">Uncharacterized protein</fullName>
    </submittedName>
</protein>
<reference evidence="2 3" key="1">
    <citation type="journal article" date="2016" name="Nat. Commun.">
        <title>Thousands of microbial genomes shed light on interconnected biogeochemical processes in an aquifer system.</title>
        <authorList>
            <person name="Anantharaman K."/>
            <person name="Brown C.T."/>
            <person name="Hug L.A."/>
            <person name="Sharon I."/>
            <person name="Castelle C.J."/>
            <person name="Probst A.J."/>
            <person name="Thomas B.C."/>
            <person name="Singh A."/>
            <person name="Wilkins M.J."/>
            <person name="Karaoz U."/>
            <person name="Brodie E.L."/>
            <person name="Williams K.H."/>
            <person name="Hubbard S.S."/>
            <person name="Banfield J.F."/>
        </authorList>
    </citation>
    <scope>NUCLEOTIDE SEQUENCE [LARGE SCALE GENOMIC DNA]</scope>
</reference>